<dbReference type="Gene3D" id="3.90.550.50">
    <property type="match status" value="1"/>
</dbReference>
<keyword evidence="3 11" id="KW-0328">Glycosyltransferase</keyword>
<dbReference type="EMBL" id="JACVVK020000170">
    <property type="protein sequence ID" value="KAK7487057.1"/>
    <property type="molecule type" value="Genomic_DNA"/>
</dbReference>
<keyword evidence="9 11" id="KW-0472">Membrane</keyword>
<dbReference type="Pfam" id="PF01762">
    <property type="entry name" value="Galactosyl_T"/>
    <property type="match status" value="1"/>
</dbReference>
<gene>
    <name evidence="13" type="ORF">BaRGS_00021727</name>
</gene>
<dbReference type="GO" id="GO:0000139">
    <property type="term" value="C:Golgi membrane"/>
    <property type="evidence" value="ECO:0007669"/>
    <property type="project" value="UniProtKB-SubCell"/>
</dbReference>
<evidence type="ECO:0000313" key="13">
    <source>
        <dbReference type="EMBL" id="KAK7487057.1"/>
    </source>
</evidence>
<evidence type="ECO:0000256" key="5">
    <source>
        <dbReference type="ARBA" id="ARBA00022692"/>
    </source>
</evidence>
<keyword evidence="8 11" id="KW-0333">Golgi apparatus</keyword>
<dbReference type="FunFam" id="3.90.550.50:FF:000001">
    <property type="entry name" value="Hexosyltransferase"/>
    <property type="match status" value="1"/>
</dbReference>
<feature type="region of interest" description="Disordered" evidence="12">
    <location>
        <begin position="420"/>
        <end position="443"/>
    </location>
</feature>
<keyword evidence="4" id="KW-0808">Transferase</keyword>
<feature type="transmembrane region" description="Helical" evidence="11">
    <location>
        <begin position="27"/>
        <end position="45"/>
    </location>
</feature>
<keyword evidence="7 11" id="KW-1133">Transmembrane helix</keyword>
<keyword evidence="6 11" id="KW-0735">Signal-anchor</keyword>
<proteinExistence type="inferred from homology"/>
<evidence type="ECO:0000256" key="4">
    <source>
        <dbReference type="ARBA" id="ARBA00022679"/>
    </source>
</evidence>
<evidence type="ECO:0000256" key="12">
    <source>
        <dbReference type="SAM" id="MobiDB-lite"/>
    </source>
</evidence>
<dbReference type="EC" id="2.4.1.-" evidence="11"/>
<comment type="similarity">
    <text evidence="2 11">Belongs to the glycosyltransferase 31 family.</text>
</comment>
<organism evidence="13 14">
    <name type="scientific">Batillaria attramentaria</name>
    <dbReference type="NCBI Taxonomy" id="370345"/>
    <lineage>
        <taxon>Eukaryota</taxon>
        <taxon>Metazoa</taxon>
        <taxon>Spiralia</taxon>
        <taxon>Lophotrochozoa</taxon>
        <taxon>Mollusca</taxon>
        <taxon>Gastropoda</taxon>
        <taxon>Caenogastropoda</taxon>
        <taxon>Sorbeoconcha</taxon>
        <taxon>Cerithioidea</taxon>
        <taxon>Batillariidae</taxon>
        <taxon>Batillaria</taxon>
    </lineage>
</organism>
<reference evidence="13 14" key="1">
    <citation type="journal article" date="2023" name="Sci. Data">
        <title>Genome assembly of the Korean intertidal mud-creeper Batillaria attramentaria.</title>
        <authorList>
            <person name="Patra A.K."/>
            <person name="Ho P.T."/>
            <person name="Jun S."/>
            <person name="Lee S.J."/>
            <person name="Kim Y."/>
            <person name="Won Y.J."/>
        </authorList>
    </citation>
    <scope>NUCLEOTIDE SEQUENCE [LARGE SCALE GENOMIC DNA]</scope>
    <source>
        <strain evidence="13">Wonlab-2016</strain>
    </source>
</reference>
<dbReference type="GO" id="GO:0016757">
    <property type="term" value="F:glycosyltransferase activity"/>
    <property type="evidence" value="ECO:0007669"/>
    <property type="project" value="UniProtKB-KW"/>
</dbReference>
<dbReference type="InterPro" id="IPR002659">
    <property type="entry name" value="Glyco_trans_31"/>
</dbReference>
<sequence length="443" mass="50508">MTVYPLFHSAGFRRRTYGGRPPSLSDLAVTFTVICVLALPGYLWLNKFFMTSKPAAPDVDSEAYDHLPGMAGERRAREAIKPPSPEEVIGNFQRRMGIRSEQAARARNLNTKNNMNQRGRQKPRNKPGRILKLNTLEEVKRPMKCTNCTHFPFPKLSKEIKNVCRVNERDNSSVVELVVLIASQPENFQGRLALRQTWLQISKRNKSKVRYLFLVGKPAKGPDQKKLEVEKKKHRDILQTTSQDAFNKQTEKMMIGLKWVTRHCRHARHVLKTEDDVWVNVPALLNWLKAQPLRQPFGVGGFCAPSNTPDRNPLSKYFIPKSIYPQEFYPPFCNAPGYLLTPHTARQVERMSKDVPYFPFDDVYLGFCLQAIRMQVQRVPGFSNDKMAMKTDSDKCRLLGKSVLLTHGYTPTELRSIWSMRGGGKCPRNKRPSAGKGPPASGR</sequence>
<keyword evidence="10" id="KW-0325">Glycoprotein</keyword>
<keyword evidence="5 11" id="KW-0812">Transmembrane</keyword>
<evidence type="ECO:0000256" key="8">
    <source>
        <dbReference type="ARBA" id="ARBA00023034"/>
    </source>
</evidence>
<evidence type="ECO:0000313" key="14">
    <source>
        <dbReference type="Proteomes" id="UP001519460"/>
    </source>
</evidence>
<evidence type="ECO:0000256" key="1">
    <source>
        <dbReference type="ARBA" id="ARBA00004323"/>
    </source>
</evidence>
<protein>
    <recommendedName>
        <fullName evidence="11">Hexosyltransferase</fullName>
        <ecNumber evidence="11">2.4.1.-</ecNumber>
    </recommendedName>
</protein>
<evidence type="ECO:0000256" key="6">
    <source>
        <dbReference type="ARBA" id="ARBA00022968"/>
    </source>
</evidence>
<comment type="caution">
    <text evidence="13">The sequence shown here is derived from an EMBL/GenBank/DDBJ whole genome shotgun (WGS) entry which is preliminary data.</text>
</comment>
<dbReference type="Proteomes" id="UP001519460">
    <property type="component" value="Unassembled WGS sequence"/>
</dbReference>
<evidence type="ECO:0000256" key="2">
    <source>
        <dbReference type="ARBA" id="ARBA00008661"/>
    </source>
</evidence>
<evidence type="ECO:0000256" key="3">
    <source>
        <dbReference type="ARBA" id="ARBA00022676"/>
    </source>
</evidence>
<dbReference type="PANTHER" id="PTHR11214">
    <property type="entry name" value="BETA-1,3-N-ACETYLGLUCOSAMINYLTRANSFERASE"/>
    <property type="match status" value="1"/>
</dbReference>
<evidence type="ECO:0000256" key="7">
    <source>
        <dbReference type="ARBA" id="ARBA00022989"/>
    </source>
</evidence>
<dbReference type="AlphaFoldDB" id="A0ABD0KJA4"/>
<keyword evidence="14" id="KW-1185">Reference proteome</keyword>
<accession>A0ABD0KJA4</accession>
<dbReference type="PANTHER" id="PTHR11214:SF3">
    <property type="entry name" value="BETA-1,3-GALACTOSYLTRANSFERASE 6"/>
    <property type="match status" value="1"/>
</dbReference>
<name>A0ABD0KJA4_9CAEN</name>
<evidence type="ECO:0000256" key="11">
    <source>
        <dbReference type="RuleBase" id="RU363063"/>
    </source>
</evidence>
<evidence type="ECO:0000256" key="10">
    <source>
        <dbReference type="ARBA" id="ARBA00023180"/>
    </source>
</evidence>
<evidence type="ECO:0000256" key="9">
    <source>
        <dbReference type="ARBA" id="ARBA00023136"/>
    </source>
</evidence>
<comment type="subcellular location">
    <subcellularLocation>
        <location evidence="1 11">Golgi apparatus membrane</location>
        <topology evidence="1 11">Single-pass type II membrane protein</topology>
    </subcellularLocation>
</comment>